<dbReference type="GO" id="GO:0008270">
    <property type="term" value="F:zinc ion binding"/>
    <property type="evidence" value="ECO:0007669"/>
    <property type="project" value="UniProtKB-KW"/>
</dbReference>
<dbReference type="PANTHER" id="PTHR46210">
    <property type="entry name" value="FHA DOMAIN-CONTAINING PROTEIN"/>
    <property type="match status" value="1"/>
</dbReference>
<keyword evidence="7" id="KW-1185">Reference proteome</keyword>
<dbReference type="PANTHER" id="PTHR46210:SF1">
    <property type="entry name" value="FHA DOMAIN-CONTAINING PROTEIN"/>
    <property type="match status" value="1"/>
</dbReference>
<dbReference type="Pfam" id="PF12906">
    <property type="entry name" value="RINGv"/>
    <property type="match status" value="1"/>
</dbReference>
<evidence type="ECO:0000313" key="6">
    <source>
        <dbReference type="EMBL" id="CAD8048149.1"/>
    </source>
</evidence>
<accession>A0A8S1K184</accession>
<dbReference type="CDD" id="cd00060">
    <property type="entry name" value="FHA"/>
    <property type="match status" value="1"/>
</dbReference>
<dbReference type="Pfam" id="PF00498">
    <property type="entry name" value="FHA"/>
    <property type="match status" value="1"/>
</dbReference>
<dbReference type="PROSITE" id="PS50006">
    <property type="entry name" value="FHA_DOMAIN"/>
    <property type="match status" value="1"/>
</dbReference>
<reference evidence="6" key="1">
    <citation type="submission" date="2021-01" db="EMBL/GenBank/DDBJ databases">
        <authorList>
            <consortium name="Genoscope - CEA"/>
            <person name="William W."/>
        </authorList>
    </citation>
    <scope>NUCLEOTIDE SEQUENCE</scope>
</reference>
<dbReference type="Proteomes" id="UP000688137">
    <property type="component" value="Unassembled WGS sequence"/>
</dbReference>
<comment type="caution">
    <text evidence="6">The sequence shown here is derived from an EMBL/GenBank/DDBJ whole genome shotgun (WGS) entry which is preliminary data.</text>
</comment>
<sequence length="445" mass="51666">MGACTSTKEKRYEINRTLMPYKVHIVAVIWPKNQHNLFDFDSNSYFVKEIEVDFSSQIATVDKELVALTQTEQAINSTELVNITLNEQDAYINCISRLQDHKLWAVLKLESNQFSSIDHRDLKIGDVIKLGRVKMQLLEYAFMAPCDEATQYQDEQEDEVQTINDVFNCRICFSSRATETNPLIRPCKCGGSVKYIHLECLQRWVGIQLKIKQGEHSIQYLWKRLDCEICKTTFRNTYKFQDKTYSVLKLPKPKSSYITFKITNDDETKEAMIYLVEIGEKTELKIGRIPDCDIKLRDISVSRAHAILKLIPTNNHTPETPNYIIRIQDNKSKFGTLVLAQDQDLLKISEEGTQPNVLFQTGRVLIQCTKKKKQNQKSSYKHPENVTLTLNQTKQQQFEYFEIEESFDTHDELMDSDIILNNSQPFQQQQCNGLNVKEDSICDER</sequence>
<dbReference type="EMBL" id="CAJJDM010000009">
    <property type="protein sequence ID" value="CAD8048149.1"/>
    <property type="molecule type" value="Genomic_DNA"/>
</dbReference>
<dbReference type="OMA" id="NCRICFS"/>
<name>A0A8S1K184_PARPR</name>
<evidence type="ECO:0000259" key="4">
    <source>
        <dbReference type="PROSITE" id="PS50006"/>
    </source>
</evidence>
<dbReference type="SMART" id="SM00240">
    <property type="entry name" value="FHA"/>
    <property type="match status" value="1"/>
</dbReference>
<evidence type="ECO:0000259" key="5">
    <source>
        <dbReference type="PROSITE" id="PS51292"/>
    </source>
</evidence>
<protein>
    <submittedName>
        <fullName evidence="6">Uncharacterized protein</fullName>
    </submittedName>
</protein>
<keyword evidence="3" id="KW-0862">Zinc</keyword>
<keyword evidence="1" id="KW-0479">Metal-binding</keyword>
<dbReference type="InterPro" id="IPR011016">
    <property type="entry name" value="Znf_RING-CH"/>
</dbReference>
<proteinExistence type="predicted"/>
<gene>
    <name evidence="6" type="ORF">PPRIM_AZ9-3.1.T0120342</name>
</gene>
<dbReference type="PROSITE" id="PS51292">
    <property type="entry name" value="ZF_RING_CH"/>
    <property type="match status" value="1"/>
</dbReference>
<dbReference type="InterPro" id="IPR000253">
    <property type="entry name" value="FHA_dom"/>
</dbReference>
<dbReference type="CDD" id="cd16495">
    <property type="entry name" value="RING_CH-C4HC3_MARCH"/>
    <property type="match status" value="1"/>
</dbReference>
<dbReference type="SMART" id="SM00744">
    <property type="entry name" value="RINGv"/>
    <property type="match status" value="1"/>
</dbReference>
<evidence type="ECO:0000313" key="7">
    <source>
        <dbReference type="Proteomes" id="UP000688137"/>
    </source>
</evidence>
<feature type="domain" description="FHA" evidence="4">
    <location>
        <begin position="284"/>
        <end position="338"/>
    </location>
</feature>
<evidence type="ECO:0000256" key="3">
    <source>
        <dbReference type="ARBA" id="ARBA00022833"/>
    </source>
</evidence>
<keyword evidence="2" id="KW-0863">Zinc-finger</keyword>
<evidence type="ECO:0000256" key="2">
    <source>
        <dbReference type="ARBA" id="ARBA00022771"/>
    </source>
</evidence>
<organism evidence="6 7">
    <name type="scientific">Paramecium primaurelia</name>
    <dbReference type="NCBI Taxonomy" id="5886"/>
    <lineage>
        <taxon>Eukaryota</taxon>
        <taxon>Sar</taxon>
        <taxon>Alveolata</taxon>
        <taxon>Ciliophora</taxon>
        <taxon>Intramacronucleata</taxon>
        <taxon>Oligohymenophorea</taxon>
        <taxon>Peniculida</taxon>
        <taxon>Parameciidae</taxon>
        <taxon>Paramecium</taxon>
    </lineage>
</organism>
<feature type="domain" description="RING-CH-type" evidence="5">
    <location>
        <begin position="161"/>
        <end position="237"/>
    </location>
</feature>
<dbReference type="AlphaFoldDB" id="A0A8S1K184"/>
<evidence type="ECO:0000256" key="1">
    <source>
        <dbReference type="ARBA" id="ARBA00022723"/>
    </source>
</evidence>